<gene>
    <name evidence="1" type="ORF">SGA01_45060</name>
</gene>
<dbReference type="EMBL" id="BJMN01000029">
    <property type="protein sequence ID" value="GEB58901.1"/>
    <property type="molecule type" value="Genomic_DNA"/>
</dbReference>
<dbReference type="Proteomes" id="UP000315226">
    <property type="component" value="Unassembled WGS sequence"/>
</dbReference>
<evidence type="ECO:0000313" key="1">
    <source>
        <dbReference type="EMBL" id="GEB58901.1"/>
    </source>
</evidence>
<reference evidence="1 2" key="1">
    <citation type="submission" date="2019-06" db="EMBL/GenBank/DDBJ databases">
        <title>Whole genome shotgun sequence of Streptomyces gardneri NBRC 12865.</title>
        <authorList>
            <person name="Hosoyama A."/>
            <person name="Uohara A."/>
            <person name="Ohji S."/>
            <person name="Ichikawa N."/>
        </authorList>
    </citation>
    <scope>NUCLEOTIDE SEQUENCE [LARGE SCALE GENOMIC DNA]</scope>
    <source>
        <strain evidence="1 2">NBRC 12865</strain>
    </source>
</reference>
<dbReference type="AlphaFoldDB" id="A0A4Y3RM25"/>
<dbReference type="OrthoDB" id="4206771at2"/>
<dbReference type="RefSeq" id="WP_141298187.1">
    <property type="nucleotide sequence ID" value="NZ_BJMN01000029.1"/>
</dbReference>
<keyword evidence="2" id="KW-1185">Reference proteome</keyword>
<name>A0A4Y3RM25_9ACTN</name>
<comment type="caution">
    <text evidence="1">The sequence shown here is derived from an EMBL/GenBank/DDBJ whole genome shotgun (WGS) entry which is preliminary data.</text>
</comment>
<evidence type="ECO:0000313" key="2">
    <source>
        <dbReference type="Proteomes" id="UP000315226"/>
    </source>
</evidence>
<accession>A0A4Y3RM25</accession>
<protein>
    <submittedName>
        <fullName evidence="1">Uncharacterized protein</fullName>
    </submittedName>
</protein>
<organism evidence="1 2">
    <name type="scientific">Streptomyces gardneri</name>
    <dbReference type="NCBI Taxonomy" id="66892"/>
    <lineage>
        <taxon>Bacteria</taxon>
        <taxon>Bacillati</taxon>
        <taxon>Actinomycetota</taxon>
        <taxon>Actinomycetes</taxon>
        <taxon>Kitasatosporales</taxon>
        <taxon>Streptomycetaceae</taxon>
        <taxon>Streptomyces</taxon>
    </lineage>
</organism>
<proteinExistence type="predicted"/>
<sequence length="165" mass="17595">MLIVPQAQATTPGEEACPPDVWTKVVRIKSGYEDIGPTAGKKSGGGGTSRLTYAMTTTTAKETKWTSGLTGSASWGIAKVEASVSRDIVNKTEKGVSVTNWMEVPSGKYGYTTPKIERTNYVVERWQDTASCGARFLGNEGSLAAITVYPFFSECIASSPCTPKP</sequence>